<dbReference type="RefSeq" id="WP_176130594.1">
    <property type="nucleotide sequence ID" value="NZ_CADDZZ010000009.1"/>
</dbReference>
<comment type="caution">
    <text evidence="1">The sequence shown here is derived from an EMBL/GenBank/DDBJ whole genome shotgun (WGS) entry which is preliminary data.</text>
</comment>
<name>A0A8I1AKW1_BURCE</name>
<evidence type="ECO:0000313" key="1">
    <source>
        <dbReference type="EMBL" id="MBH9695072.1"/>
    </source>
</evidence>
<sequence length="94" mass="10390">MPRVIFIQEFVRFPPAARIVSLKDLPAASGGVGGRRIDARGVRRRTPACATPHAGALRRFMNLAAWASLQVVASRRRLARHSFPQPSFSTDPLR</sequence>
<organism evidence="1 2">
    <name type="scientific">Burkholderia cepacia</name>
    <name type="common">Pseudomonas cepacia</name>
    <dbReference type="NCBI Taxonomy" id="292"/>
    <lineage>
        <taxon>Bacteria</taxon>
        <taxon>Pseudomonadati</taxon>
        <taxon>Pseudomonadota</taxon>
        <taxon>Betaproteobacteria</taxon>
        <taxon>Burkholderiales</taxon>
        <taxon>Burkholderiaceae</taxon>
        <taxon>Burkholderia</taxon>
        <taxon>Burkholderia cepacia complex</taxon>
    </lineage>
</organism>
<gene>
    <name evidence="1" type="ORF">JAO13_01250</name>
</gene>
<evidence type="ECO:0000313" key="2">
    <source>
        <dbReference type="Proteomes" id="UP000645612"/>
    </source>
</evidence>
<dbReference type="EMBL" id="JAEDXG010000001">
    <property type="protein sequence ID" value="MBH9695072.1"/>
    <property type="molecule type" value="Genomic_DNA"/>
</dbReference>
<dbReference type="Proteomes" id="UP000645612">
    <property type="component" value="Unassembled WGS sequence"/>
</dbReference>
<proteinExistence type="predicted"/>
<protein>
    <submittedName>
        <fullName evidence="1">Uncharacterized protein</fullName>
    </submittedName>
</protein>
<dbReference type="AlphaFoldDB" id="A0A8I1AKW1"/>
<reference evidence="1" key="1">
    <citation type="submission" date="2020-12" db="EMBL/GenBank/DDBJ databases">
        <title>Burkholderia cepacia complex in Mexico.</title>
        <authorList>
            <person name="Estrada P."/>
        </authorList>
    </citation>
    <scope>NUCLEOTIDE SEQUENCE</scope>
    <source>
        <strain evidence="1">871</strain>
    </source>
</reference>
<accession>A0A8I1AKW1</accession>